<organism evidence="6 7">
    <name type="scientific">Alkalibacterium gilvum</name>
    <dbReference type="NCBI Taxonomy" id="1130080"/>
    <lineage>
        <taxon>Bacteria</taxon>
        <taxon>Bacillati</taxon>
        <taxon>Bacillota</taxon>
        <taxon>Bacilli</taxon>
        <taxon>Lactobacillales</taxon>
        <taxon>Carnobacteriaceae</taxon>
        <taxon>Alkalibacterium</taxon>
    </lineage>
</organism>
<gene>
    <name evidence="6" type="ORF">SAMN04488113_1596</name>
</gene>
<reference evidence="7" key="1">
    <citation type="submission" date="2016-10" db="EMBL/GenBank/DDBJ databases">
        <authorList>
            <person name="Varghese N."/>
            <person name="Submissions S."/>
        </authorList>
    </citation>
    <scope>NUCLEOTIDE SEQUENCE [LARGE SCALE GENOMIC DNA]</scope>
    <source>
        <strain evidence="7">DSM 25751</strain>
    </source>
</reference>
<dbReference type="InterPro" id="IPR036390">
    <property type="entry name" value="WH_DNA-bd_sf"/>
</dbReference>
<dbReference type="InterPro" id="IPR036388">
    <property type="entry name" value="WH-like_DNA-bd_sf"/>
</dbReference>
<evidence type="ECO:0000259" key="5">
    <source>
        <dbReference type="PROSITE" id="PS50931"/>
    </source>
</evidence>
<evidence type="ECO:0000256" key="2">
    <source>
        <dbReference type="ARBA" id="ARBA00023015"/>
    </source>
</evidence>
<dbReference type="InterPro" id="IPR005119">
    <property type="entry name" value="LysR_subst-bd"/>
</dbReference>
<dbReference type="Gene3D" id="3.40.190.290">
    <property type="match status" value="1"/>
</dbReference>
<evidence type="ECO:0000313" key="7">
    <source>
        <dbReference type="Proteomes" id="UP000198564"/>
    </source>
</evidence>
<evidence type="ECO:0000256" key="3">
    <source>
        <dbReference type="ARBA" id="ARBA00023125"/>
    </source>
</evidence>
<dbReference type="EMBL" id="FNYW01000059">
    <property type="protein sequence ID" value="SEJ05156.1"/>
    <property type="molecule type" value="Genomic_DNA"/>
</dbReference>
<dbReference type="Pfam" id="PF03466">
    <property type="entry name" value="LysR_substrate"/>
    <property type="match status" value="1"/>
</dbReference>
<feature type="domain" description="HTH lysR-type" evidence="5">
    <location>
        <begin position="1"/>
        <end position="58"/>
    </location>
</feature>
<keyword evidence="4" id="KW-0804">Transcription</keyword>
<dbReference type="Gene3D" id="1.10.10.10">
    <property type="entry name" value="Winged helix-like DNA-binding domain superfamily/Winged helix DNA-binding domain"/>
    <property type="match status" value="1"/>
</dbReference>
<dbReference type="OrthoDB" id="9785745at2"/>
<dbReference type="PROSITE" id="PS50931">
    <property type="entry name" value="HTH_LYSR"/>
    <property type="match status" value="1"/>
</dbReference>
<accession>A0A1H6VN90</accession>
<dbReference type="SUPFAM" id="SSF46785">
    <property type="entry name" value="Winged helix' DNA-binding domain"/>
    <property type="match status" value="1"/>
</dbReference>
<evidence type="ECO:0000313" key="6">
    <source>
        <dbReference type="EMBL" id="SEJ05156.1"/>
    </source>
</evidence>
<protein>
    <submittedName>
        <fullName evidence="6">DNA-binding transcriptional regulator, LysR family</fullName>
    </submittedName>
</protein>
<comment type="similarity">
    <text evidence="1">Belongs to the LysR transcriptional regulatory family.</text>
</comment>
<dbReference type="GO" id="GO:0000976">
    <property type="term" value="F:transcription cis-regulatory region binding"/>
    <property type="evidence" value="ECO:0007669"/>
    <property type="project" value="TreeGrafter"/>
</dbReference>
<name>A0A1H6VN90_9LACT</name>
<dbReference type="AlphaFoldDB" id="A0A1H6VN90"/>
<dbReference type="RefSeq" id="WP_091636694.1">
    <property type="nucleotide sequence ID" value="NZ_FNYW01000059.1"/>
</dbReference>
<dbReference type="GO" id="GO:0003700">
    <property type="term" value="F:DNA-binding transcription factor activity"/>
    <property type="evidence" value="ECO:0007669"/>
    <property type="project" value="InterPro"/>
</dbReference>
<dbReference type="Proteomes" id="UP000198564">
    <property type="component" value="Unassembled WGS sequence"/>
</dbReference>
<dbReference type="PANTHER" id="PTHR30126">
    <property type="entry name" value="HTH-TYPE TRANSCRIPTIONAL REGULATOR"/>
    <property type="match status" value="1"/>
</dbReference>
<dbReference type="PANTHER" id="PTHR30126:SF40">
    <property type="entry name" value="HTH-TYPE TRANSCRIPTIONAL REGULATOR GLTR"/>
    <property type="match status" value="1"/>
</dbReference>
<keyword evidence="2" id="KW-0805">Transcription regulation</keyword>
<dbReference type="InterPro" id="IPR000847">
    <property type="entry name" value="LysR_HTH_N"/>
</dbReference>
<evidence type="ECO:0000256" key="1">
    <source>
        <dbReference type="ARBA" id="ARBA00009437"/>
    </source>
</evidence>
<dbReference type="SUPFAM" id="SSF53850">
    <property type="entry name" value="Periplasmic binding protein-like II"/>
    <property type="match status" value="1"/>
</dbReference>
<evidence type="ECO:0000256" key="4">
    <source>
        <dbReference type="ARBA" id="ARBA00023163"/>
    </source>
</evidence>
<proteinExistence type="inferred from homology"/>
<keyword evidence="3 6" id="KW-0238">DNA-binding</keyword>
<sequence>MLDYRIHTFLKLCDTMNYHKTAEILHMSQPAVTQHIHFLENKYEVKLFSYDGKKLKKTEEALKLETYGRAAKYNEDIFKKEMKDNGLLKLHIGATKTIGEYVITDQIKNYLGKENHTLSLKIDNTENLLFLLEQNQINFALIEGFFDKEKYNYRLYKKEKFVGVCSKQHPFANKDISLEELFQEMLIVREKGSGTREIFEQILRQKNYTLNRFSKSVEISSFKVIKELVKTNNYISFAYESVVKSDKNLAPFSIVNETYTREFNYVYLKDTKAINYISIFQDE</sequence>
<dbReference type="Pfam" id="PF00126">
    <property type="entry name" value="HTH_1"/>
    <property type="match status" value="1"/>
</dbReference>
<dbReference type="STRING" id="1130080.SAMN04488113_1596"/>
<keyword evidence="7" id="KW-1185">Reference proteome</keyword>